<dbReference type="InterPro" id="IPR027417">
    <property type="entry name" value="P-loop_NTPase"/>
</dbReference>
<dbReference type="GO" id="GO:0016787">
    <property type="term" value="F:hydrolase activity"/>
    <property type="evidence" value="ECO:0007669"/>
    <property type="project" value="UniProtKB-KW"/>
</dbReference>
<dbReference type="SUPFAM" id="SSF52540">
    <property type="entry name" value="P-loop containing nucleoside triphosphate hydrolases"/>
    <property type="match status" value="2"/>
</dbReference>
<dbReference type="VEuPathDB" id="MicrosporidiaDB:NEQG_02579"/>
<dbReference type="SMART" id="SM00487">
    <property type="entry name" value="DEXDc"/>
    <property type="match status" value="1"/>
</dbReference>
<evidence type="ECO:0000256" key="1">
    <source>
        <dbReference type="ARBA" id="ARBA00022741"/>
    </source>
</evidence>
<accession>I3EDE7</accession>
<feature type="domain" description="Helicase C-terminal" evidence="5">
    <location>
        <begin position="355"/>
        <end position="514"/>
    </location>
</feature>
<keyword evidence="7" id="KW-1185">Reference proteome</keyword>
<keyword evidence="2" id="KW-0378">Hydrolase</keyword>
<dbReference type="PROSITE" id="PS51192">
    <property type="entry name" value="HELICASE_ATP_BIND_1"/>
    <property type="match status" value="1"/>
</dbReference>
<dbReference type="EMBL" id="GL870884">
    <property type="protein sequence ID" value="EIJ87244.1"/>
    <property type="molecule type" value="Genomic_DNA"/>
</dbReference>
<dbReference type="InterPro" id="IPR038718">
    <property type="entry name" value="SNF2-like_sf"/>
</dbReference>
<dbReference type="CDD" id="cd18793">
    <property type="entry name" value="SF2_C_SNF"/>
    <property type="match status" value="1"/>
</dbReference>
<dbReference type="GO" id="GO:0007131">
    <property type="term" value="P:reciprocal meiotic recombination"/>
    <property type="evidence" value="ECO:0007669"/>
    <property type="project" value="TreeGrafter"/>
</dbReference>
<dbReference type="PANTHER" id="PTHR45629:SF7">
    <property type="entry name" value="DNA EXCISION REPAIR PROTEIN ERCC-6-RELATED"/>
    <property type="match status" value="1"/>
</dbReference>
<dbReference type="AlphaFoldDB" id="I3EDE7"/>
<dbReference type="Pfam" id="PF00271">
    <property type="entry name" value="Helicase_C"/>
    <property type="match status" value="1"/>
</dbReference>
<dbReference type="GO" id="GO:0015616">
    <property type="term" value="F:DNA translocase activity"/>
    <property type="evidence" value="ECO:0007669"/>
    <property type="project" value="TreeGrafter"/>
</dbReference>
<dbReference type="InterPro" id="IPR049730">
    <property type="entry name" value="SNF2/RAD54-like_C"/>
</dbReference>
<dbReference type="CDD" id="cd17919">
    <property type="entry name" value="DEXHc_Snf"/>
    <property type="match status" value="1"/>
</dbReference>
<evidence type="ECO:0000256" key="2">
    <source>
        <dbReference type="ARBA" id="ARBA00022801"/>
    </source>
</evidence>
<dbReference type="GO" id="GO:0005524">
    <property type="term" value="F:ATP binding"/>
    <property type="evidence" value="ECO:0007669"/>
    <property type="project" value="InterPro"/>
</dbReference>
<dbReference type="SMART" id="SM00490">
    <property type="entry name" value="HELICc"/>
    <property type="match status" value="1"/>
</dbReference>
<dbReference type="STRING" id="935791.I3EDE7"/>
<proteinExistence type="predicted"/>
<protein>
    <submittedName>
        <fullName evidence="6">Uncharacterized protein</fullName>
    </submittedName>
</protein>
<dbReference type="InterPro" id="IPR000330">
    <property type="entry name" value="SNF2_N"/>
</dbReference>
<keyword evidence="1" id="KW-0547">Nucleotide-binding</keyword>
<organism evidence="6 7">
    <name type="scientific">Nematocida parisii (strain ERTm3)</name>
    <name type="common">Nematode killer fungus</name>
    <dbReference type="NCBI Taxonomy" id="935791"/>
    <lineage>
        <taxon>Eukaryota</taxon>
        <taxon>Fungi</taxon>
        <taxon>Fungi incertae sedis</taxon>
        <taxon>Microsporidia</taxon>
        <taxon>Nematocida</taxon>
    </lineage>
</organism>
<dbReference type="InterPro" id="IPR014001">
    <property type="entry name" value="Helicase_ATP-bd"/>
</dbReference>
<dbReference type="GO" id="GO:0005634">
    <property type="term" value="C:nucleus"/>
    <property type="evidence" value="ECO:0007669"/>
    <property type="project" value="TreeGrafter"/>
</dbReference>
<feature type="domain" description="Helicase ATP-binding" evidence="4">
    <location>
        <begin position="121"/>
        <end position="272"/>
    </location>
</feature>
<reference evidence="6" key="1">
    <citation type="submission" date="2011-01" db="EMBL/GenBank/DDBJ databases">
        <title>The Genome Sequence of Nematocida parisii strain ERTm3.</title>
        <authorList>
            <consortium name="The Broad Institute Genome Sequencing Platform"/>
            <consortium name="The Broad Institute Genome Sequencing Center for Infectious Disease"/>
            <person name="Cuomo C."/>
            <person name="Troemel E."/>
            <person name="Young S.K."/>
            <person name="Zeng Q."/>
            <person name="Gargeya S."/>
            <person name="Fitzgerald M."/>
            <person name="Haas B."/>
            <person name="Abouelleil A."/>
            <person name="Alvarado L."/>
            <person name="Arachchi H.M."/>
            <person name="Berlin A."/>
            <person name="Chapman S.B."/>
            <person name="Gearin G."/>
            <person name="Goldberg J."/>
            <person name="Griggs A."/>
            <person name="Gujja S."/>
            <person name="Hansen M."/>
            <person name="Heiman D."/>
            <person name="Howarth C."/>
            <person name="Larimer J."/>
            <person name="Lui A."/>
            <person name="MacDonald P.J.P."/>
            <person name="McCowen C."/>
            <person name="Montmayeur A."/>
            <person name="Murphy C."/>
            <person name="Neiman D."/>
            <person name="Pearson M."/>
            <person name="Priest M."/>
            <person name="Roberts A."/>
            <person name="Saif S."/>
            <person name="Shea T."/>
            <person name="Sisk P."/>
            <person name="Stolte C."/>
            <person name="Sykes S."/>
            <person name="Wortman J."/>
            <person name="Nusbaum C."/>
            <person name="Birren B."/>
        </authorList>
    </citation>
    <scope>NUCLEOTIDE SEQUENCE</scope>
    <source>
        <strain evidence="6">ERTm3</strain>
    </source>
</reference>
<keyword evidence="3" id="KW-0067">ATP-binding</keyword>
<dbReference type="Proteomes" id="UP000002872">
    <property type="component" value="Unassembled WGS sequence"/>
</dbReference>
<evidence type="ECO:0000313" key="6">
    <source>
        <dbReference type="EMBL" id="EIJ87244.1"/>
    </source>
</evidence>
<dbReference type="HOGENOM" id="CLU_473328_0_0_1"/>
<name>I3EDE7_NEMP3</name>
<evidence type="ECO:0000313" key="7">
    <source>
        <dbReference type="Proteomes" id="UP000002872"/>
    </source>
</evidence>
<dbReference type="GO" id="GO:0000724">
    <property type="term" value="P:double-strand break repair via homologous recombination"/>
    <property type="evidence" value="ECO:0007669"/>
    <property type="project" value="TreeGrafter"/>
</dbReference>
<evidence type="ECO:0000259" key="5">
    <source>
        <dbReference type="PROSITE" id="PS51194"/>
    </source>
</evidence>
<dbReference type="OMA" id="VHKWLKC"/>
<evidence type="ECO:0000256" key="3">
    <source>
        <dbReference type="ARBA" id="ARBA00022840"/>
    </source>
</evidence>
<sequence>MQCIYKRKGIQEPITMGALKRTGSAYTLFSSAGIPMDRVMQTAQTEFEGSMYLVSTDVTKEIKETTIRAQEAPAISRPVNRKVQVPPPPAGSLIFTNRAYIEPSHLRFFKDYQIEGVQFMFERLRSANGALLADEMGLGKTFQAVAIARIFCRAGGLVLVVSPCSLVGVWEKEIKKWAGSLRVFNGAIKHPNKYTGFENVLLVSYEKLATLDTDKYKFQLVICDEAHRLRTSTSQALQALKKMGSKKLLLTGTPFQNTLQEYKTLLALVDGRAEHAKGIKELSNIANDAVLRRKIERTSLKLPQKDEIIWIIKNKEYAAYKSFYASIASKAGIQDIQRLRIKTCTSPSKWNVFLTLAKSILKERHSLVIISRYIEVIKKAESSIKSLAVNREVPIAPRDVSSFHGEMKITQREEALSSFQASGQKVIILSAKCGAEGLTLVKSTRMIIIDSDWNPANDLQAMARIWRLGQTMPVIIHRLFLMGTIEEYILLVQMKKIDLQKKLEGVLPAEEIEQRLSQCEEEQSILEPLETSLVHKWLKCACTEDYPFVCDDGYSHSHSDVGLILSQRINSAEIDK</sequence>
<dbReference type="Gene3D" id="3.40.50.300">
    <property type="entry name" value="P-loop containing nucleotide triphosphate hydrolases"/>
    <property type="match status" value="1"/>
</dbReference>
<dbReference type="PANTHER" id="PTHR45629">
    <property type="entry name" value="SNF2/RAD54 FAMILY MEMBER"/>
    <property type="match status" value="1"/>
</dbReference>
<dbReference type="Pfam" id="PF00176">
    <property type="entry name" value="SNF2-rel_dom"/>
    <property type="match status" value="1"/>
</dbReference>
<gene>
    <name evidence="6" type="ORF">NEQG_02579</name>
</gene>
<dbReference type="InParanoid" id="I3EDE7"/>
<evidence type="ECO:0000259" key="4">
    <source>
        <dbReference type="PROSITE" id="PS51192"/>
    </source>
</evidence>
<dbReference type="OrthoDB" id="413460at2759"/>
<dbReference type="Gene3D" id="3.40.50.10810">
    <property type="entry name" value="Tandem AAA-ATPase domain"/>
    <property type="match status" value="1"/>
</dbReference>
<dbReference type="InterPro" id="IPR050496">
    <property type="entry name" value="SNF2_RAD54_helicase_repair"/>
</dbReference>
<dbReference type="PROSITE" id="PS51194">
    <property type="entry name" value="HELICASE_CTER"/>
    <property type="match status" value="1"/>
</dbReference>
<dbReference type="InterPro" id="IPR001650">
    <property type="entry name" value="Helicase_C-like"/>
</dbReference>